<evidence type="ECO:0000313" key="2">
    <source>
        <dbReference type="EMBL" id="MFC7613928.1"/>
    </source>
</evidence>
<comment type="caution">
    <text evidence="2">The sequence shown here is derived from an EMBL/GenBank/DDBJ whole genome shotgun (WGS) entry which is preliminary data.</text>
</comment>
<accession>A0ABW2TL04</accession>
<organism evidence="2 3">
    <name type="scientific">Actinokineospora soli</name>
    <dbReference type="NCBI Taxonomy" id="1048753"/>
    <lineage>
        <taxon>Bacteria</taxon>
        <taxon>Bacillati</taxon>
        <taxon>Actinomycetota</taxon>
        <taxon>Actinomycetes</taxon>
        <taxon>Pseudonocardiales</taxon>
        <taxon>Pseudonocardiaceae</taxon>
        <taxon>Actinokineospora</taxon>
    </lineage>
</organism>
<keyword evidence="3" id="KW-1185">Reference proteome</keyword>
<feature type="compositionally biased region" description="Polar residues" evidence="1">
    <location>
        <begin position="197"/>
        <end position="209"/>
    </location>
</feature>
<feature type="compositionally biased region" description="Low complexity" evidence="1">
    <location>
        <begin position="92"/>
        <end position="103"/>
    </location>
</feature>
<dbReference type="EMBL" id="JBHTEY010000004">
    <property type="protein sequence ID" value="MFC7613928.1"/>
    <property type="molecule type" value="Genomic_DNA"/>
</dbReference>
<evidence type="ECO:0000256" key="1">
    <source>
        <dbReference type="SAM" id="MobiDB-lite"/>
    </source>
</evidence>
<feature type="region of interest" description="Disordered" evidence="1">
    <location>
        <begin position="190"/>
        <end position="209"/>
    </location>
</feature>
<evidence type="ECO:0000313" key="3">
    <source>
        <dbReference type="Proteomes" id="UP001596512"/>
    </source>
</evidence>
<reference evidence="3" key="1">
    <citation type="journal article" date="2019" name="Int. J. Syst. Evol. Microbiol.">
        <title>The Global Catalogue of Microorganisms (GCM) 10K type strain sequencing project: providing services to taxonomists for standard genome sequencing and annotation.</title>
        <authorList>
            <consortium name="The Broad Institute Genomics Platform"/>
            <consortium name="The Broad Institute Genome Sequencing Center for Infectious Disease"/>
            <person name="Wu L."/>
            <person name="Ma J."/>
        </authorList>
    </citation>
    <scope>NUCLEOTIDE SEQUENCE [LARGE SCALE GENOMIC DNA]</scope>
    <source>
        <strain evidence="3">JCM 17695</strain>
    </source>
</reference>
<feature type="region of interest" description="Disordered" evidence="1">
    <location>
        <begin position="92"/>
        <end position="120"/>
    </location>
</feature>
<proteinExistence type="predicted"/>
<dbReference type="Proteomes" id="UP001596512">
    <property type="component" value="Unassembled WGS sequence"/>
</dbReference>
<sequence>MRRPRSTRSARWAAECARRSAAPSAAACSSRVRRPARTAEAVPGVARAVPAQRLGVPTAGAQGGRPRWRAAAASTRCAAAARGPATRAAASRASTAAAGQPAAVSVPTRPRGTATSASPRAMRARIAVRCAAAAHCGRRWRVNSRRARSASSAAAVQSPARVAAWASSRRAGGTMLPRRSVSYAAIARDASARASATTPVDSSSSARSW</sequence>
<gene>
    <name evidence="2" type="ORF">ACFQV2_10580</name>
</gene>
<name>A0ABW2TL04_9PSEU</name>
<protein>
    <submittedName>
        <fullName evidence="2">Uncharacterized protein</fullName>
    </submittedName>
</protein>